<gene>
    <name evidence="12" type="ORF">MNB_SV-6-1264</name>
</gene>
<keyword evidence="4" id="KW-0444">Lipid biosynthesis</keyword>
<dbReference type="InterPro" id="IPR033177">
    <property type="entry name" value="PSD-B"/>
</dbReference>
<evidence type="ECO:0000256" key="5">
    <source>
        <dbReference type="ARBA" id="ARBA00022793"/>
    </source>
</evidence>
<evidence type="ECO:0000313" key="12">
    <source>
        <dbReference type="EMBL" id="SFV51634.1"/>
    </source>
</evidence>
<dbReference type="GO" id="GO:0006646">
    <property type="term" value="P:phosphatidylethanolamine biosynthetic process"/>
    <property type="evidence" value="ECO:0007669"/>
    <property type="project" value="UniProtKB-UniPathway"/>
</dbReference>
<evidence type="ECO:0000256" key="3">
    <source>
        <dbReference type="ARBA" id="ARBA00012243"/>
    </source>
</evidence>
<dbReference type="NCBIfam" id="TIGR00163">
    <property type="entry name" value="PS_decarb"/>
    <property type="match status" value="1"/>
</dbReference>
<keyword evidence="9" id="KW-1208">Phospholipid metabolism</keyword>
<keyword evidence="5" id="KW-0210">Decarboxylase</keyword>
<dbReference type="AlphaFoldDB" id="A0A1W1BDL3"/>
<dbReference type="InterPro" id="IPR003817">
    <property type="entry name" value="PS_Dcarbxylase"/>
</dbReference>
<comment type="pathway">
    <text evidence="11">Phospholipid metabolism; phosphatidylethanolamine biosynthesis.</text>
</comment>
<evidence type="ECO:0000256" key="1">
    <source>
        <dbReference type="ARBA" id="ARBA00001928"/>
    </source>
</evidence>
<dbReference type="PANTHER" id="PTHR10067:SF6">
    <property type="entry name" value="PHOSPHATIDYLSERINE DECARBOXYLASE PROENZYME, MITOCHONDRIAL"/>
    <property type="match status" value="1"/>
</dbReference>
<dbReference type="GO" id="GO:0004609">
    <property type="term" value="F:phosphatidylserine decarboxylase activity"/>
    <property type="evidence" value="ECO:0007669"/>
    <property type="project" value="UniProtKB-EC"/>
</dbReference>
<evidence type="ECO:0000256" key="2">
    <source>
        <dbReference type="ARBA" id="ARBA00005189"/>
    </source>
</evidence>
<keyword evidence="8 12" id="KW-0456">Lyase</keyword>
<reference evidence="12" key="1">
    <citation type="submission" date="2016-10" db="EMBL/GenBank/DDBJ databases">
        <authorList>
            <person name="de Groot N.N."/>
        </authorList>
    </citation>
    <scope>NUCLEOTIDE SEQUENCE</scope>
</reference>
<keyword evidence="7" id="KW-0594">Phospholipid biosynthesis</keyword>
<evidence type="ECO:0000256" key="6">
    <source>
        <dbReference type="ARBA" id="ARBA00023098"/>
    </source>
</evidence>
<dbReference type="NCBIfam" id="NF003038">
    <property type="entry name" value="PRK03934.1"/>
    <property type="match status" value="1"/>
</dbReference>
<evidence type="ECO:0000256" key="10">
    <source>
        <dbReference type="ARBA" id="ARBA00023317"/>
    </source>
</evidence>
<evidence type="ECO:0000256" key="9">
    <source>
        <dbReference type="ARBA" id="ARBA00023264"/>
    </source>
</evidence>
<dbReference type="PANTHER" id="PTHR10067">
    <property type="entry name" value="PHOSPHATIDYLSERINE DECARBOXYLASE"/>
    <property type="match status" value="1"/>
</dbReference>
<keyword evidence="10" id="KW-0670">Pyruvate</keyword>
<dbReference type="EC" id="4.1.1.65" evidence="3"/>
<comment type="pathway">
    <text evidence="2">Lipid metabolism.</text>
</comment>
<comment type="cofactor">
    <cofactor evidence="1">
        <name>pyruvate</name>
        <dbReference type="ChEBI" id="CHEBI:15361"/>
    </cofactor>
</comment>
<evidence type="ECO:0000256" key="11">
    <source>
        <dbReference type="ARBA" id="ARBA00024326"/>
    </source>
</evidence>
<dbReference type="UniPathway" id="UPA00558"/>
<sequence length="273" mass="31254">MANHYTSAISSLFGKFASREFSPSLQGIINRSYVSLMGLDMSEFREPSSYPTLNALFTRAFEKQREIDNSSDTMISPADSLVTEFGEIVDGRAYQIKGMEYQIDELFGRDYQDQARLLDGGEFINFYLSPKDYHRYHMPLDLTIKSLTHIPGKLYPVNMPLLRNKKDLFIENERVVIETIDSRGFTHMLVLVGALNVGKMVVTFEEKINTNSHIREPHHYSYDKLQMKKGDLFGWFEMGSTILTFSQKGAITTKVSIDQKVRFGEVVAKLKES</sequence>
<name>A0A1W1BDL3_9ZZZZ</name>
<evidence type="ECO:0000256" key="8">
    <source>
        <dbReference type="ARBA" id="ARBA00023239"/>
    </source>
</evidence>
<dbReference type="EMBL" id="FPHC01000024">
    <property type="protein sequence ID" value="SFV51634.1"/>
    <property type="molecule type" value="Genomic_DNA"/>
</dbReference>
<accession>A0A1W1BDL3</accession>
<protein>
    <recommendedName>
        <fullName evidence="3">phosphatidylserine decarboxylase</fullName>
        <ecNumber evidence="3">4.1.1.65</ecNumber>
    </recommendedName>
</protein>
<evidence type="ECO:0000256" key="4">
    <source>
        <dbReference type="ARBA" id="ARBA00022516"/>
    </source>
</evidence>
<proteinExistence type="predicted"/>
<dbReference type="Pfam" id="PF02666">
    <property type="entry name" value="PS_Dcarbxylase"/>
    <property type="match status" value="1"/>
</dbReference>
<evidence type="ECO:0000256" key="7">
    <source>
        <dbReference type="ARBA" id="ARBA00023209"/>
    </source>
</evidence>
<keyword evidence="6" id="KW-0443">Lipid metabolism</keyword>
<organism evidence="12">
    <name type="scientific">hydrothermal vent metagenome</name>
    <dbReference type="NCBI Taxonomy" id="652676"/>
    <lineage>
        <taxon>unclassified sequences</taxon>
        <taxon>metagenomes</taxon>
        <taxon>ecological metagenomes</taxon>
    </lineage>
</organism>